<dbReference type="PROSITE" id="PS51682">
    <property type="entry name" value="SAM_OMT_I"/>
    <property type="match status" value="1"/>
</dbReference>
<dbReference type="Proteomes" id="UP000280598">
    <property type="component" value="Unassembled WGS sequence"/>
</dbReference>
<evidence type="ECO:0000256" key="2">
    <source>
        <dbReference type="ARBA" id="ARBA00022679"/>
    </source>
</evidence>
<comment type="caution">
    <text evidence="6">The sequence shown here is derived from an EMBL/GenBank/DDBJ whole genome shotgun (WGS) entry which is preliminary data.</text>
</comment>
<dbReference type="VEuPathDB" id="FungiDB:BTJ68_08876"/>
<evidence type="ECO:0000256" key="3">
    <source>
        <dbReference type="ARBA" id="ARBA00022691"/>
    </source>
</evidence>
<keyword evidence="3" id="KW-0949">S-adenosyl-L-methionine</keyword>
<feature type="region of interest" description="Disordered" evidence="5">
    <location>
        <begin position="1"/>
        <end position="22"/>
    </location>
</feature>
<evidence type="ECO:0000256" key="4">
    <source>
        <dbReference type="ARBA" id="ARBA00023453"/>
    </source>
</evidence>
<evidence type="ECO:0000313" key="7">
    <source>
        <dbReference type="Proteomes" id="UP000280598"/>
    </source>
</evidence>
<dbReference type="InterPro" id="IPR029063">
    <property type="entry name" value="SAM-dependent_MTases_sf"/>
</dbReference>
<protein>
    <recommendedName>
        <fullName evidence="8">O-methyltransferase domain-containing protein</fullName>
    </recommendedName>
</protein>
<dbReference type="GO" id="GO:0008757">
    <property type="term" value="F:S-adenosylmethionine-dependent methyltransferase activity"/>
    <property type="evidence" value="ECO:0007669"/>
    <property type="project" value="TreeGrafter"/>
</dbReference>
<dbReference type="InterPro" id="IPR002935">
    <property type="entry name" value="SAM_O-MeTrfase"/>
</dbReference>
<sequence>MRMQEVPEAINMPSREGSNGQHDPRWAAVDDFAISALVPANDPYQEALQYAVDQSAKQGLPAIEVSLLQGRFLQMQCIAANAENILEVGTLGGYSSILLATSSPQAHVTTVEVDAHHAQVARDVHAHAKLSDRIDVRLGSGMDVLPTLADEVREGKREKFNFVFIDADKENNLNYLNLAIPMCEARAVIVVDIVCRGGKLVDPEAVKAEPRVQGSRMVVEAAGKDERLVCSLMQTVGEKGYDGFLMCVVK</sequence>
<dbReference type="InterPro" id="IPR050362">
    <property type="entry name" value="Cation-dep_OMT"/>
</dbReference>
<dbReference type="Pfam" id="PF01596">
    <property type="entry name" value="Methyltransf_3"/>
    <property type="match status" value="1"/>
</dbReference>
<evidence type="ECO:0000256" key="5">
    <source>
        <dbReference type="SAM" id="MobiDB-lite"/>
    </source>
</evidence>
<accession>A0A3M7HTS1</accession>
<evidence type="ECO:0000256" key="1">
    <source>
        <dbReference type="ARBA" id="ARBA00022603"/>
    </source>
</evidence>
<reference evidence="6 7" key="1">
    <citation type="journal article" date="2018" name="BMC Genomics">
        <title>Genomic evidence for intraspecific hybridization in a clonal and extremely halotolerant yeast.</title>
        <authorList>
            <person name="Gostincar C."/>
            <person name="Stajich J.E."/>
            <person name="Zupancic J."/>
            <person name="Zalar P."/>
            <person name="Gunde-Cimerman N."/>
        </authorList>
    </citation>
    <scope>NUCLEOTIDE SEQUENCE [LARGE SCALE GENOMIC DNA]</scope>
    <source>
        <strain evidence="6 7">EXF-562</strain>
    </source>
</reference>
<evidence type="ECO:0008006" key="8">
    <source>
        <dbReference type="Google" id="ProtNLM"/>
    </source>
</evidence>
<dbReference type="PANTHER" id="PTHR10509:SF14">
    <property type="entry name" value="CAFFEOYL-COA O-METHYLTRANSFERASE 3-RELATED"/>
    <property type="match status" value="1"/>
</dbReference>
<gene>
    <name evidence="6" type="ORF">D0860_00856</name>
</gene>
<organism evidence="6 7">
    <name type="scientific">Hortaea werneckii</name>
    <name type="common">Black yeast</name>
    <name type="synonym">Cladosporium werneckii</name>
    <dbReference type="NCBI Taxonomy" id="91943"/>
    <lineage>
        <taxon>Eukaryota</taxon>
        <taxon>Fungi</taxon>
        <taxon>Dikarya</taxon>
        <taxon>Ascomycota</taxon>
        <taxon>Pezizomycotina</taxon>
        <taxon>Dothideomycetes</taxon>
        <taxon>Dothideomycetidae</taxon>
        <taxon>Mycosphaerellales</taxon>
        <taxon>Teratosphaeriaceae</taxon>
        <taxon>Hortaea</taxon>
    </lineage>
</organism>
<dbReference type="GO" id="GO:0008171">
    <property type="term" value="F:O-methyltransferase activity"/>
    <property type="evidence" value="ECO:0007669"/>
    <property type="project" value="InterPro"/>
</dbReference>
<dbReference type="PANTHER" id="PTHR10509">
    <property type="entry name" value="O-METHYLTRANSFERASE-RELATED"/>
    <property type="match status" value="1"/>
</dbReference>
<keyword evidence="1" id="KW-0489">Methyltransferase</keyword>
<dbReference type="CDD" id="cd02440">
    <property type="entry name" value="AdoMet_MTases"/>
    <property type="match status" value="1"/>
</dbReference>
<dbReference type="AlphaFoldDB" id="A0A3M7HTS1"/>
<comment type="similarity">
    <text evidence="4">Belongs to the class I-like SAM-binding methyltransferase superfamily. Cation-dependent O-methyltransferase family.</text>
</comment>
<dbReference type="SUPFAM" id="SSF53335">
    <property type="entry name" value="S-adenosyl-L-methionine-dependent methyltransferases"/>
    <property type="match status" value="1"/>
</dbReference>
<dbReference type="GO" id="GO:0032259">
    <property type="term" value="P:methylation"/>
    <property type="evidence" value="ECO:0007669"/>
    <property type="project" value="UniProtKB-KW"/>
</dbReference>
<proteinExistence type="inferred from homology"/>
<dbReference type="EMBL" id="QWIS01000009">
    <property type="protein sequence ID" value="RMZ16730.1"/>
    <property type="molecule type" value="Genomic_DNA"/>
</dbReference>
<dbReference type="Gene3D" id="3.40.50.150">
    <property type="entry name" value="Vaccinia Virus protein VP39"/>
    <property type="match status" value="1"/>
</dbReference>
<keyword evidence="2" id="KW-0808">Transferase</keyword>
<name>A0A3M7HTS1_HORWE</name>
<evidence type="ECO:0000313" key="6">
    <source>
        <dbReference type="EMBL" id="RMZ16730.1"/>
    </source>
</evidence>